<organism evidence="16 17">
    <name type="scientific">Micavibrio aeruginosavorus</name>
    <dbReference type="NCBI Taxonomy" id="349221"/>
    <lineage>
        <taxon>Bacteria</taxon>
        <taxon>Pseudomonadati</taxon>
        <taxon>Bdellovibrionota</taxon>
        <taxon>Bdellovibrionia</taxon>
        <taxon>Bdellovibrionales</taxon>
        <taxon>Pseudobdellovibrionaceae</taxon>
        <taxon>Micavibrio</taxon>
    </lineage>
</organism>
<sequence>MPEALANTAATIVITLPDGSTRNYASGTTGLEIAESIAKSLAKAAVAIRINGQLSDLSLPIAQDAQISLIKRDDDAALELIRHDCAHVLAEAVQKLFPGTQVTIGPNIENGFFYDFYRNQPFTTEDFDAIEAEMRKIVERGSAFTREVWTREDAIKFFKDKGENFKVELIQDLPENESIKIYKQGEWLDLCRGPHMPTTKQVGTAFKLMKVAGAYWRGDSNKAMLTRIYGTAWRTAEELKAYLHQIEEAEKRDHRKLGREMDLFHMQEEAQGSVFWHPRGYTIWLSLESYMRRRLQQAGYVEVKTPQLMDKRFWEQSGHWDKYRDGMFIVPDEIPSLEEGKPIVSDKAFDHLLALKPMNCPAHVQIFKQGITSYRQLPIRMAEFGCCHRNEAHGALHGLMRVRQFTQDDAHIFCREDQIESESIAFCELTKAIYKDLGFNDYIVKLETRPEKRIGSDELWDKAEAGLQNALDKLGMKYEISPGDGAFYGPKLAFIIRDAIGREWGCGTLQLDFNLPERLDANYIGEDSSRHRPVMLHRAVLGSIERFIGILIENYAGKLPLWLAPTQVVVASITNDANPYAQEVCDRLKALGLRAEVDVRNEKINYKVREHSVGKVPVLFVVGMREMEEKKVAIRRLGSDAQDVQELEAAIEKIVADCKAPY</sequence>
<dbReference type="FunFam" id="3.30.54.20:FF:000002">
    <property type="entry name" value="Threonine--tRNA ligase"/>
    <property type="match status" value="1"/>
</dbReference>
<dbReference type="Pfam" id="PF03129">
    <property type="entry name" value="HGTP_anticodon"/>
    <property type="match status" value="1"/>
</dbReference>
<dbReference type="CDD" id="cd00860">
    <property type="entry name" value="ThrRS_anticodon"/>
    <property type="match status" value="1"/>
</dbReference>
<keyword evidence="7 13" id="KW-0862">Zinc</keyword>
<keyword evidence="6 13" id="KW-0547">Nucleotide-binding</keyword>
<dbReference type="PROSITE" id="PS51880">
    <property type="entry name" value="TGS"/>
    <property type="match status" value="1"/>
</dbReference>
<dbReference type="Pfam" id="PF00587">
    <property type="entry name" value="tRNA-synt_2b"/>
    <property type="match status" value="1"/>
</dbReference>
<feature type="binding site" evidence="13">
    <location>
        <position position="360"/>
    </location>
    <ligand>
        <name>Zn(2+)</name>
        <dbReference type="ChEBI" id="CHEBI:29105"/>
        <note>catalytic</note>
    </ligand>
</feature>
<name>A0A2W5HHF5_9BACT</name>
<evidence type="ECO:0000256" key="12">
    <source>
        <dbReference type="ARBA" id="ARBA00049515"/>
    </source>
</evidence>
<keyword evidence="9 13" id="KW-0694">RNA-binding</keyword>
<keyword evidence="5 13" id="KW-0479">Metal-binding</keyword>
<dbReference type="InterPro" id="IPR002320">
    <property type="entry name" value="Thr-tRNA-ligase_IIa"/>
</dbReference>
<evidence type="ECO:0000313" key="17">
    <source>
        <dbReference type="Proteomes" id="UP000249739"/>
    </source>
</evidence>
<dbReference type="InterPro" id="IPR045864">
    <property type="entry name" value="aa-tRNA-synth_II/BPL/LPL"/>
</dbReference>
<dbReference type="EC" id="6.1.1.3" evidence="13"/>
<dbReference type="Gene3D" id="3.40.50.800">
    <property type="entry name" value="Anticodon-binding domain"/>
    <property type="match status" value="1"/>
</dbReference>
<keyword evidence="10 13" id="KW-0648">Protein biosynthesis</keyword>
<comment type="catalytic activity">
    <reaction evidence="12 13">
        <text>tRNA(Thr) + L-threonine + ATP = L-threonyl-tRNA(Thr) + AMP + diphosphate + H(+)</text>
        <dbReference type="Rhea" id="RHEA:24624"/>
        <dbReference type="Rhea" id="RHEA-COMP:9670"/>
        <dbReference type="Rhea" id="RHEA-COMP:9704"/>
        <dbReference type="ChEBI" id="CHEBI:15378"/>
        <dbReference type="ChEBI" id="CHEBI:30616"/>
        <dbReference type="ChEBI" id="CHEBI:33019"/>
        <dbReference type="ChEBI" id="CHEBI:57926"/>
        <dbReference type="ChEBI" id="CHEBI:78442"/>
        <dbReference type="ChEBI" id="CHEBI:78534"/>
        <dbReference type="ChEBI" id="CHEBI:456215"/>
        <dbReference type="EC" id="6.1.1.3"/>
    </reaction>
</comment>
<comment type="subcellular location">
    <subcellularLocation>
        <location evidence="13">Cytoplasm</location>
    </subcellularLocation>
</comment>
<dbReference type="GO" id="GO:0005524">
    <property type="term" value="F:ATP binding"/>
    <property type="evidence" value="ECO:0007669"/>
    <property type="project" value="UniProtKB-UniRule"/>
</dbReference>
<comment type="caution">
    <text evidence="16">The sequence shown here is derived from an EMBL/GenBank/DDBJ whole genome shotgun (WGS) entry which is preliminary data.</text>
</comment>
<keyword evidence="3 13" id="KW-0820">tRNA-binding</keyword>
<dbReference type="NCBIfam" id="TIGR00418">
    <property type="entry name" value="thrS"/>
    <property type="match status" value="1"/>
</dbReference>
<dbReference type="Proteomes" id="UP000249739">
    <property type="component" value="Unassembled WGS sequence"/>
</dbReference>
<evidence type="ECO:0000256" key="10">
    <source>
        <dbReference type="ARBA" id="ARBA00022917"/>
    </source>
</evidence>
<dbReference type="InterPro" id="IPR033728">
    <property type="entry name" value="ThrRS_core"/>
</dbReference>
<keyword evidence="11 13" id="KW-0030">Aminoacyl-tRNA synthetase</keyword>
<dbReference type="InterPro" id="IPR012947">
    <property type="entry name" value="tRNA_SAD"/>
</dbReference>
<dbReference type="InterPro" id="IPR006195">
    <property type="entry name" value="aa-tRNA-synth_II"/>
</dbReference>
<comment type="subunit">
    <text evidence="13">Homodimer.</text>
</comment>
<dbReference type="SUPFAM" id="SSF55186">
    <property type="entry name" value="ThrRS/AlaRS common domain"/>
    <property type="match status" value="1"/>
</dbReference>
<dbReference type="Pfam" id="PF02824">
    <property type="entry name" value="TGS"/>
    <property type="match status" value="1"/>
</dbReference>
<reference evidence="16 17" key="1">
    <citation type="submission" date="2017-08" db="EMBL/GenBank/DDBJ databases">
        <title>Infants hospitalized years apart are colonized by the same room-sourced microbial strains.</title>
        <authorList>
            <person name="Brooks B."/>
            <person name="Olm M.R."/>
            <person name="Firek B.A."/>
            <person name="Baker R."/>
            <person name="Thomas B.C."/>
            <person name="Morowitz M.J."/>
            <person name="Banfield J.F."/>
        </authorList>
    </citation>
    <scope>NUCLEOTIDE SEQUENCE [LARGE SCALE GENOMIC DNA]</scope>
    <source>
        <strain evidence="16">S2_006_000_R2_64</strain>
    </source>
</reference>
<dbReference type="Gene3D" id="3.30.930.10">
    <property type="entry name" value="Bira Bifunctional Protein, Domain 2"/>
    <property type="match status" value="1"/>
</dbReference>
<evidence type="ECO:0000259" key="15">
    <source>
        <dbReference type="PROSITE" id="PS51880"/>
    </source>
</evidence>
<dbReference type="Pfam" id="PF07973">
    <property type="entry name" value="tRNA_SAD"/>
    <property type="match status" value="1"/>
</dbReference>
<feature type="binding site" evidence="13">
    <location>
        <position position="411"/>
    </location>
    <ligand>
        <name>Zn(2+)</name>
        <dbReference type="ChEBI" id="CHEBI:29105"/>
        <note>catalytic</note>
    </ligand>
</feature>
<feature type="domain" description="Aminoacyl-transfer RNA synthetases class-II family profile" evidence="14">
    <location>
        <begin position="253"/>
        <end position="560"/>
    </location>
</feature>
<feature type="domain" description="TGS" evidence="15">
    <location>
        <begin position="8"/>
        <end position="71"/>
    </location>
</feature>
<dbReference type="GO" id="GO:0006435">
    <property type="term" value="P:threonyl-tRNA aminoacylation"/>
    <property type="evidence" value="ECO:0007669"/>
    <property type="project" value="UniProtKB-UniRule"/>
</dbReference>
<dbReference type="PANTHER" id="PTHR11451:SF44">
    <property type="entry name" value="THREONINE--TRNA LIGASE, CHLOROPLASTIC_MITOCHONDRIAL 2"/>
    <property type="match status" value="1"/>
</dbReference>
<dbReference type="AlphaFoldDB" id="A0A2W5HHF5"/>
<dbReference type="GO" id="GO:0005737">
    <property type="term" value="C:cytoplasm"/>
    <property type="evidence" value="ECO:0007669"/>
    <property type="project" value="UniProtKB-SubCell"/>
</dbReference>
<evidence type="ECO:0000256" key="2">
    <source>
        <dbReference type="ARBA" id="ARBA00022490"/>
    </source>
</evidence>
<dbReference type="FunFam" id="3.10.20.30:FF:000005">
    <property type="entry name" value="Threonine--tRNA ligase"/>
    <property type="match status" value="1"/>
</dbReference>
<dbReference type="InterPro" id="IPR012676">
    <property type="entry name" value="TGS-like"/>
</dbReference>
<dbReference type="SUPFAM" id="SSF81271">
    <property type="entry name" value="TGS-like"/>
    <property type="match status" value="1"/>
</dbReference>
<dbReference type="SUPFAM" id="SSF52954">
    <property type="entry name" value="Class II aaRS ABD-related"/>
    <property type="match status" value="1"/>
</dbReference>
<dbReference type="FunFam" id="3.30.980.10:FF:000005">
    <property type="entry name" value="Threonyl-tRNA synthetase, mitochondrial"/>
    <property type="match status" value="1"/>
</dbReference>
<dbReference type="SUPFAM" id="SSF55681">
    <property type="entry name" value="Class II aaRS and biotin synthetases"/>
    <property type="match status" value="1"/>
</dbReference>
<evidence type="ECO:0000256" key="3">
    <source>
        <dbReference type="ARBA" id="ARBA00022555"/>
    </source>
</evidence>
<dbReference type="PRINTS" id="PR01047">
    <property type="entry name" value="TRNASYNTHTHR"/>
</dbReference>
<comment type="cofactor">
    <cofactor evidence="13">
        <name>Zn(2+)</name>
        <dbReference type="ChEBI" id="CHEBI:29105"/>
    </cofactor>
    <text evidence="13">Binds 1 zinc ion per subunit.</text>
</comment>
<dbReference type="InterPro" id="IPR018163">
    <property type="entry name" value="Thr/Ala-tRNA-synth_IIc_edit"/>
</dbReference>
<dbReference type="CDD" id="cd00771">
    <property type="entry name" value="ThrRS_core"/>
    <property type="match status" value="1"/>
</dbReference>
<keyword evidence="8 13" id="KW-0067">ATP-binding</keyword>
<dbReference type="Gene3D" id="3.30.980.10">
    <property type="entry name" value="Threonyl-trna Synthetase, Chain A, domain 2"/>
    <property type="match status" value="1"/>
</dbReference>
<dbReference type="SMART" id="SM00863">
    <property type="entry name" value="tRNA_SAD"/>
    <property type="match status" value="1"/>
</dbReference>
<comment type="similarity">
    <text evidence="1 13">Belongs to the class-II aminoacyl-tRNA synthetase family.</text>
</comment>
<dbReference type="CDD" id="cd01667">
    <property type="entry name" value="TGS_ThrRS"/>
    <property type="match status" value="1"/>
</dbReference>
<proteinExistence type="inferred from homology"/>
<gene>
    <name evidence="13" type="primary">thrS</name>
    <name evidence="16" type="ORF">DI586_08000</name>
</gene>
<dbReference type="InterPro" id="IPR004154">
    <property type="entry name" value="Anticodon-bd"/>
</dbReference>
<dbReference type="HAMAP" id="MF_00184">
    <property type="entry name" value="Thr_tRNA_synth"/>
    <property type="match status" value="1"/>
</dbReference>
<evidence type="ECO:0000256" key="7">
    <source>
        <dbReference type="ARBA" id="ARBA00022833"/>
    </source>
</evidence>
<dbReference type="InterPro" id="IPR047246">
    <property type="entry name" value="ThrRS_anticodon"/>
</dbReference>
<protein>
    <recommendedName>
        <fullName evidence="13">Threonine--tRNA ligase</fullName>
        <ecNumber evidence="13">6.1.1.3</ecNumber>
    </recommendedName>
    <alternativeName>
        <fullName evidence="13">Threonyl-tRNA synthetase</fullName>
        <shortName evidence="13">ThrRS</shortName>
    </alternativeName>
</protein>
<evidence type="ECO:0000256" key="6">
    <source>
        <dbReference type="ARBA" id="ARBA00022741"/>
    </source>
</evidence>
<dbReference type="InterPro" id="IPR012675">
    <property type="entry name" value="Beta-grasp_dom_sf"/>
</dbReference>
<dbReference type="Gene3D" id="3.10.20.30">
    <property type="match status" value="1"/>
</dbReference>
<dbReference type="FunFam" id="3.40.50.800:FF:000001">
    <property type="entry name" value="Threonine--tRNA ligase"/>
    <property type="match status" value="1"/>
</dbReference>
<evidence type="ECO:0000259" key="14">
    <source>
        <dbReference type="PROSITE" id="PS50862"/>
    </source>
</evidence>
<keyword evidence="4 13" id="KW-0436">Ligase</keyword>
<dbReference type="GO" id="GO:0000049">
    <property type="term" value="F:tRNA binding"/>
    <property type="evidence" value="ECO:0007669"/>
    <property type="project" value="UniProtKB-KW"/>
</dbReference>
<evidence type="ECO:0000256" key="11">
    <source>
        <dbReference type="ARBA" id="ARBA00023146"/>
    </source>
</evidence>
<dbReference type="PANTHER" id="PTHR11451">
    <property type="entry name" value="THREONINE-TRNA LIGASE"/>
    <property type="match status" value="1"/>
</dbReference>
<keyword evidence="2 13" id="KW-0963">Cytoplasm</keyword>
<dbReference type="PROSITE" id="PS50862">
    <property type="entry name" value="AA_TRNA_LIGASE_II"/>
    <property type="match status" value="1"/>
</dbReference>
<evidence type="ECO:0000256" key="5">
    <source>
        <dbReference type="ARBA" id="ARBA00022723"/>
    </source>
</evidence>
<dbReference type="InterPro" id="IPR004095">
    <property type="entry name" value="TGS"/>
</dbReference>
<evidence type="ECO:0000256" key="9">
    <source>
        <dbReference type="ARBA" id="ARBA00022884"/>
    </source>
</evidence>
<accession>A0A2W5HHF5</accession>
<evidence type="ECO:0000256" key="8">
    <source>
        <dbReference type="ARBA" id="ARBA00022840"/>
    </source>
</evidence>
<dbReference type="GO" id="GO:0046872">
    <property type="term" value="F:metal ion binding"/>
    <property type="evidence" value="ECO:0007669"/>
    <property type="project" value="UniProtKB-KW"/>
</dbReference>
<dbReference type="GO" id="GO:0004829">
    <property type="term" value="F:threonine-tRNA ligase activity"/>
    <property type="evidence" value="ECO:0007669"/>
    <property type="project" value="UniProtKB-UniRule"/>
</dbReference>
<evidence type="ECO:0000313" key="16">
    <source>
        <dbReference type="EMBL" id="PZP55072.1"/>
    </source>
</evidence>
<dbReference type="Gene3D" id="3.30.54.20">
    <property type="match status" value="1"/>
</dbReference>
<dbReference type="InterPro" id="IPR036621">
    <property type="entry name" value="Anticodon-bd_dom_sf"/>
</dbReference>
<dbReference type="InterPro" id="IPR002314">
    <property type="entry name" value="aa-tRNA-synt_IIb"/>
</dbReference>
<dbReference type="FunFam" id="3.30.930.10:FF:000002">
    <property type="entry name" value="Threonine--tRNA ligase"/>
    <property type="match status" value="1"/>
</dbReference>
<evidence type="ECO:0000256" key="4">
    <source>
        <dbReference type="ARBA" id="ARBA00022598"/>
    </source>
</evidence>
<dbReference type="EMBL" id="QFOT01000091">
    <property type="protein sequence ID" value="PZP55072.1"/>
    <property type="molecule type" value="Genomic_DNA"/>
</dbReference>
<feature type="binding site" evidence="13">
    <location>
        <position position="537"/>
    </location>
    <ligand>
        <name>Zn(2+)</name>
        <dbReference type="ChEBI" id="CHEBI:29105"/>
        <note>catalytic</note>
    </ligand>
</feature>
<comment type="caution">
    <text evidence="13">Lacks conserved residue(s) required for the propagation of feature annotation.</text>
</comment>
<evidence type="ECO:0000256" key="1">
    <source>
        <dbReference type="ARBA" id="ARBA00008226"/>
    </source>
</evidence>
<evidence type="ECO:0000256" key="13">
    <source>
        <dbReference type="HAMAP-Rule" id="MF_00184"/>
    </source>
</evidence>